<evidence type="ECO:0000313" key="2">
    <source>
        <dbReference type="Proteomes" id="UP001432322"/>
    </source>
</evidence>
<name>A0AAV5VJK5_9BILA</name>
<evidence type="ECO:0008006" key="3">
    <source>
        <dbReference type="Google" id="ProtNLM"/>
    </source>
</evidence>
<proteinExistence type="predicted"/>
<feature type="non-terminal residue" evidence="1">
    <location>
        <position position="1"/>
    </location>
</feature>
<evidence type="ECO:0000313" key="1">
    <source>
        <dbReference type="EMBL" id="GMT19533.1"/>
    </source>
</evidence>
<protein>
    <recommendedName>
        <fullName evidence="3">C2H2-type domain-containing protein</fullName>
    </recommendedName>
</protein>
<dbReference type="AlphaFoldDB" id="A0AAV5VJK5"/>
<sequence length="76" mass="8594">VHTATDCPIETNGHLSEGDCGYSCTRCNIDIFNPWLAIYHTLVTHKFHIGFIEPSLDIGSFREGVVNKMKRIKTMI</sequence>
<keyword evidence="2" id="KW-1185">Reference proteome</keyword>
<reference evidence="1" key="1">
    <citation type="submission" date="2023-10" db="EMBL/GenBank/DDBJ databases">
        <title>Genome assembly of Pristionchus species.</title>
        <authorList>
            <person name="Yoshida K."/>
            <person name="Sommer R.J."/>
        </authorList>
    </citation>
    <scope>NUCLEOTIDE SEQUENCE</scope>
    <source>
        <strain evidence="1">RS5133</strain>
    </source>
</reference>
<organism evidence="1 2">
    <name type="scientific">Pristionchus fissidentatus</name>
    <dbReference type="NCBI Taxonomy" id="1538716"/>
    <lineage>
        <taxon>Eukaryota</taxon>
        <taxon>Metazoa</taxon>
        <taxon>Ecdysozoa</taxon>
        <taxon>Nematoda</taxon>
        <taxon>Chromadorea</taxon>
        <taxon>Rhabditida</taxon>
        <taxon>Rhabditina</taxon>
        <taxon>Diplogasteromorpha</taxon>
        <taxon>Diplogasteroidea</taxon>
        <taxon>Neodiplogasteridae</taxon>
        <taxon>Pristionchus</taxon>
    </lineage>
</organism>
<dbReference type="EMBL" id="BTSY01000003">
    <property type="protein sequence ID" value="GMT19533.1"/>
    <property type="molecule type" value="Genomic_DNA"/>
</dbReference>
<gene>
    <name evidence="1" type="ORF">PFISCL1PPCAC_10830</name>
</gene>
<comment type="caution">
    <text evidence="1">The sequence shown here is derived from an EMBL/GenBank/DDBJ whole genome shotgun (WGS) entry which is preliminary data.</text>
</comment>
<dbReference type="Proteomes" id="UP001432322">
    <property type="component" value="Unassembled WGS sequence"/>
</dbReference>
<accession>A0AAV5VJK5</accession>